<dbReference type="InterPro" id="IPR016082">
    <property type="entry name" value="Ribosomal_uL30_ferredoxin-like"/>
</dbReference>
<sequence>MLLQARRTLIYGKAKHHHKEGGQMGRTEIRMARMAGKAGNFYVTREPSLASVLRVRGVSGVIPKVRKVLQLLRLRQIVTGTRVKLNKTSMNMLGIVEPYVAHTYTQPYPTLKSANELMHKRGDGKISKKRMALTDNAPTARSLGQYDPICMEDRIHESCTVGKRFKEANNFLWPFK</sequence>
<dbReference type="Pfam" id="PF00327">
    <property type="entry name" value="Ribosomal_L30"/>
    <property type="match status" value="1"/>
</dbReference>
<dbReference type="InterPro" id="IPR018038">
    <property type="entry name" value="Ribosomal_uL30_CS"/>
</dbReference>
<dbReference type="GeneID" id="105979039"/>
<dbReference type="InterPro" id="IPR036919">
    <property type="entry name" value="Ribo_uL30_ferredoxin-like_sf"/>
</dbReference>
<dbReference type="Gene3D" id="3.30.1390.20">
    <property type="entry name" value="Ribosomal protein L30, ferredoxin-like fold domain"/>
    <property type="match status" value="1"/>
</dbReference>
<evidence type="ECO:0000259" key="2">
    <source>
        <dbReference type="Pfam" id="PF00327"/>
    </source>
</evidence>
<accession>A0ABM1VN88</accession>
<evidence type="ECO:0000256" key="1">
    <source>
        <dbReference type="ARBA" id="ARBA00007594"/>
    </source>
</evidence>
<feature type="domain" description="Large ribosomal subunit protein uL30-like ferredoxin-like fold" evidence="2">
    <location>
        <begin position="52"/>
        <end position="100"/>
    </location>
</feature>
<dbReference type="Proteomes" id="UP000694863">
    <property type="component" value="Unplaced"/>
</dbReference>
<dbReference type="PANTHER" id="PTHR11524:SF12">
    <property type="entry name" value="LARGE RIBOSOMAL SUBUNIT PROTEIN UL30"/>
    <property type="match status" value="1"/>
</dbReference>
<reference evidence="5" key="1">
    <citation type="submission" date="2025-08" db="UniProtKB">
        <authorList>
            <consortium name="RefSeq"/>
        </authorList>
    </citation>
    <scope>IDENTIFICATION</scope>
</reference>
<keyword evidence="4" id="KW-1185">Reference proteome</keyword>
<dbReference type="InterPro" id="IPR012988">
    <property type="entry name" value="Ribosomal_uL30_N_euk"/>
</dbReference>
<dbReference type="CDD" id="cd01657">
    <property type="entry name" value="Ribosomal_L7_archeal_euk"/>
    <property type="match status" value="1"/>
</dbReference>
<dbReference type="Pfam" id="PF08079">
    <property type="entry name" value="Ribosomal_L30_N"/>
    <property type="match status" value="1"/>
</dbReference>
<feature type="domain" description="Large ribosomal subunit protein uL30 N-terminal eukaryotes" evidence="3">
    <location>
        <begin position="4"/>
        <end position="43"/>
    </location>
</feature>
<evidence type="ECO:0000313" key="5">
    <source>
        <dbReference type="RefSeq" id="XP_030744569.1"/>
    </source>
</evidence>
<proteinExistence type="inferred from homology"/>
<dbReference type="SUPFAM" id="SSF55129">
    <property type="entry name" value="Ribosomal protein L30p/L7e"/>
    <property type="match status" value="1"/>
</dbReference>
<dbReference type="InterPro" id="IPR035808">
    <property type="entry name" value="Ribosomal_uL30_euk_arc"/>
</dbReference>
<gene>
    <name evidence="5" type="primary">LOC105979039</name>
</gene>
<dbReference type="PANTHER" id="PTHR11524">
    <property type="entry name" value="60S RIBOSOMAL PROTEIN L7"/>
    <property type="match status" value="1"/>
</dbReference>
<evidence type="ECO:0000259" key="3">
    <source>
        <dbReference type="Pfam" id="PF08079"/>
    </source>
</evidence>
<dbReference type="InterPro" id="IPR039699">
    <property type="entry name" value="Ribosomal_uL30"/>
</dbReference>
<protein>
    <submittedName>
        <fullName evidence="5">60S ribosomal protein L7-like</fullName>
    </submittedName>
</protein>
<organism evidence="4 5">
    <name type="scientific">Echinops telfairi</name>
    <name type="common">Lesser hedgehog tenrec</name>
    <dbReference type="NCBI Taxonomy" id="9371"/>
    <lineage>
        <taxon>Eukaryota</taxon>
        <taxon>Metazoa</taxon>
        <taxon>Chordata</taxon>
        <taxon>Craniata</taxon>
        <taxon>Vertebrata</taxon>
        <taxon>Euteleostomi</taxon>
        <taxon>Mammalia</taxon>
        <taxon>Eutheria</taxon>
        <taxon>Afrotheria</taxon>
        <taxon>Tenrecidae</taxon>
        <taxon>Tenrecinae</taxon>
        <taxon>Echinops</taxon>
    </lineage>
</organism>
<dbReference type="PROSITE" id="PS00634">
    <property type="entry name" value="RIBOSOMAL_L30"/>
    <property type="match status" value="1"/>
</dbReference>
<evidence type="ECO:0000313" key="4">
    <source>
        <dbReference type="Proteomes" id="UP000694863"/>
    </source>
</evidence>
<name>A0ABM1VN88_ECHTE</name>
<dbReference type="RefSeq" id="XP_030744569.1">
    <property type="nucleotide sequence ID" value="XM_030888709.2"/>
</dbReference>
<comment type="similarity">
    <text evidence="1">Belongs to the universal ribosomal protein uL30 family.</text>
</comment>